<proteinExistence type="predicted"/>
<evidence type="ECO:0000313" key="3">
    <source>
        <dbReference type="Proteomes" id="UP000007460"/>
    </source>
</evidence>
<dbReference type="SUPFAM" id="SSF52821">
    <property type="entry name" value="Rhodanese/Cell cycle control phosphatase"/>
    <property type="match status" value="1"/>
</dbReference>
<dbReference type="STRING" id="488538.SAR116_1093"/>
<dbReference type="eggNOG" id="COG0607">
    <property type="taxonomic scope" value="Bacteria"/>
</dbReference>
<dbReference type="OrthoDB" id="9784302at2"/>
<dbReference type="InterPro" id="IPR018634">
    <property type="entry name" value="ChrB_C"/>
</dbReference>
<dbReference type="Proteomes" id="UP000007460">
    <property type="component" value="Chromosome"/>
</dbReference>
<evidence type="ECO:0000259" key="1">
    <source>
        <dbReference type="PROSITE" id="PS50206"/>
    </source>
</evidence>
<protein>
    <recommendedName>
        <fullName evidence="1">Rhodanese domain-containing protein</fullName>
    </recommendedName>
</protein>
<dbReference type="eggNOG" id="COG4275">
    <property type="taxonomic scope" value="Bacteria"/>
</dbReference>
<dbReference type="Pfam" id="PF09828">
    <property type="entry name" value="ChrB_C"/>
    <property type="match status" value="1"/>
</dbReference>
<dbReference type="KEGG" id="apb:SAR116_1093"/>
<name>D5BST9_PUNMI</name>
<dbReference type="InterPro" id="IPR001763">
    <property type="entry name" value="Rhodanese-like_dom"/>
</dbReference>
<evidence type="ECO:0000313" key="2">
    <source>
        <dbReference type="EMBL" id="ADE39336.1"/>
    </source>
</evidence>
<gene>
    <name evidence="2" type="ordered locus">SAR116_1093</name>
</gene>
<dbReference type="SMART" id="SM00450">
    <property type="entry name" value="RHOD"/>
    <property type="match status" value="1"/>
</dbReference>
<accession>D5BST9</accession>
<dbReference type="AlphaFoldDB" id="D5BST9"/>
<organism evidence="2 3">
    <name type="scientific">Puniceispirillum marinum (strain IMCC1322)</name>
    <dbReference type="NCBI Taxonomy" id="488538"/>
    <lineage>
        <taxon>Bacteria</taxon>
        <taxon>Pseudomonadati</taxon>
        <taxon>Pseudomonadota</taxon>
        <taxon>Alphaproteobacteria</taxon>
        <taxon>Candidatus Puniceispirillales</taxon>
        <taxon>Candidatus Puniceispirillaceae</taxon>
        <taxon>Candidatus Puniceispirillum</taxon>
    </lineage>
</organism>
<dbReference type="Gene3D" id="3.40.250.10">
    <property type="entry name" value="Rhodanese-like domain"/>
    <property type="match status" value="1"/>
</dbReference>
<dbReference type="InterPro" id="IPR036873">
    <property type="entry name" value="Rhodanese-like_dom_sf"/>
</dbReference>
<dbReference type="RefSeq" id="WP_013045965.1">
    <property type="nucleotide sequence ID" value="NC_014010.1"/>
</dbReference>
<keyword evidence="3" id="KW-1185">Reference proteome</keyword>
<feature type="domain" description="Rhodanese" evidence="1">
    <location>
        <begin position="18"/>
        <end position="107"/>
    </location>
</feature>
<dbReference type="Pfam" id="PF00581">
    <property type="entry name" value="Rhodanese"/>
    <property type="match status" value="1"/>
</dbReference>
<dbReference type="PROSITE" id="PS50206">
    <property type="entry name" value="RHODANESE_3"/>
    <property type="match status" value="1"/>
</dbReference>
<sequence>MASPAEITIQQLNRLIGTPAAPMIIDARIEADFDEDPRVIPSAIRHPHDSTETLLNQINDRSVVVYCQKGHKISQGMAALLRSYGVKAEFLQGGQMGWASNNSPLVEWTKIPLNANGHSLWVTRHRPKIDRIACPWLIRRFVDAKAQFLFVAPDEVMNVATKFNATPFDIEDVFWSHRDEFCTFDVMVKEFGLNIEALKELANVIRSADTNRHDLAPQAAGLLAFSVGMSRMFREDIVQLDKSMLLYDALFRWARDGMNESHDWPTSKG</sequence>
<dbReference type="HOGENOM" id="CLU_1030043_0_0_5"/>
<dbReference type="EMBL" id="CP001751">
    <property type="protein sequence ID" value="ADE39336.1"/>
    <property type="molecule type" value="Genomic_DNA"/>
</dbReference>
<reference evidence="2 3" key="1">
    <citation type="journal article" date="2010" name="J. Bacteriol.">
        <title>Complete genome sequence of "Candidatus Puniceispirillum marinum" IMCC1322, a representative of the SAR116 clade in the Alphaproteobacteria.</title>
        <authorList>
            <person name="Oh H.M."/>
            <person name="Kwon K.K."/>
            <person name="Kang I."/>
            <person name="Kang S.G."/>
            <person name="Lee J.H."/>
            <person name="Kim S.J."/>
            <person name="Cho J.C."/>
        </authorList>
    </citation>
    <scope>NUCLEOTIDE SEQUENCE [LARGE SCALE GENOMIC DNA]</scope>
    <source>
        <strain evidence="2 3">IMCC1322</strain>
    </source>
</reference>